<dbReference type="InterPro" id="IPR009050">
    <property type="entry name" value="Globin-like_sf"/>
</dbReference>
<dbReference type="SUPFAM" id="SSF46458">
    <property type="entry name" value="Globin-like"/>
    <property type="match status" value="1"/>
</dbReference>
<reference evidence="1" key="1">
    <citation type="submission" date="2020-07" db="EMBL/GenBank/DDBJ databases">
        <title>Genome sequences of bacteria associated with the marine, planktonic diatom Thalassiosira profunda strain ECT2AJA-044.</title>
        <authorList>
            <person name="Gargas C.B."/>
            <person name="Roberts W.R."/>
            <person name="Alverson A.J."/>
        </authorList>
    </citation>
    <scope>NUCLEOTIDE SEQUENCE</scope>
    <source>
        <strain evidence="1">ECT2AJA-044</strain>
    </source>
</reference>
<dbReference type="CDD" id="cd08916">
    <property type="entry name" value="TrHb3_P"/>
    <property type="match status" value="1"/>
</dbReference>
<dbReference type="Proteomes" id="UP000665026">
    <property type="component" value="Chromosome"/>
</dbReference>
<dbReference type="KEGG" id="cact:HZ995_09770"/>
<evidence type="ECO:0000313" key="2">
    <source>
        <dbReference type="Proteomes" id="UP000665026"/>
    </source>
</evidence>
<dbReference type="RefSeq" id="WP_209355479.1">
    <property type="nucleotide sequence ID" value="NZ_CP060010.1"/>
</dbReference>
<sequence length="140" mass="15680">MGIQKFPITEEQIDTLVAEFYARVRRDPDIGPVFLRAIGTDGEIWRHHEAKIASFWRNAMGIDRSFSGNPMLKHLANNDILPEQFPIWLGIFEQTAHDVLPESTALSIVALANRIGASLQFGLMQFRKPQDGPPSLTPAV</sequence>
<dbReference type="GO" id="GO:0020037">
    <property type="term" value="F:heme binding"/>
    <property type="evidence" value="ECO:0007669"/>
    <property type="project" value="InterPro"/>
</dbReference>
<dbReference type="Gene3D" id="1.10.490.10">
    <property type="entry name" value="Globins"/>
    <property type="match status" value="1"/>
</dbReference>
<evidence type="ECO:0000313" key="1">
    <source>
        <dbReference type="EMBL" id="QTN34793.1"/>
    </source>
</evidence>
<organism evidence="1 2">
    <name type="scientific">Cognatishimia activa</name>
    <dbReference type="NCBI Taxonomy" id="1715691"/>
    <lineage>
        <taxon>Bacteria</taxon>
        <taxon>Pseudomonadati</taxon>
        <taxon>Pseudomonadota</taxon>
        <taxon>Alphaproteobacteria</taxon>
        <taxon>Rhodobacterales</taxon>
        <taxon>Paracoccaceae</taxon>
        <taxon>Cognatishimia</taxon>
    </lineage>
</organism>
<dbReference type="GO" id="GO:0019825">
    <property type="term" value="F:oxygen binding"/>
    <property type="evidence" value="ECO:0007669"/>
    <property type="project" value="InterPro"/>
</dbReference>
<dbReference type="EMBL" id="CP060010">
    <property type="protein sequence ID" value="QTN34793.1"/>
    <property type="molecule type" value="Genomic_DNA"/>
</dbReference>
<accession>A0A975EMD3</accession>
<protein>
    <submittedName>
        <fullName evidence="1">Group III truncated hemoglobin</fullName>
    </submittedName>
</protein>
<dbReference type="InterPro" id="IPR012292">
    <property type="entry name" value="Globin/Proto"/>
</dbReference>
<proteinExistence type="predicted"/>
<gene>
    <name evidence="1" type="ORF">HZ995_09770</name>
</gene>
<name>A0A975EMD3_9RHOB</name>
<dbReference type="AlphaFoldDB" id="A0A975EMD3"/>